<dbReference type="SUPFAM" id="SSF46785">
    <property type="entry name" value="Winged helix' DNA-binding domain"/>
    <property type="match status" value="2"/>
</dbReference>
<dbReference type="InterPro" id="IPR036390">
    <property type="entry name" value="WH_DNA-bd_sf"/>
</dbReference>
<dbReference type="KEGG" id="aal:EP13_11285"/>
<dbReference type="HAMAP" id="MF_01584">
    <property type="entry name" value="UPF0502"/>
    <property type="match status" value="1"/>
</dbReference>
<evidence type="ECO:0000256" key="1">
    <source>
        <dbReference type="HAMAP-Rule" id="MF_01584"/>
    </source>
</evidence>
<dbReference type="Proteomes" id="UP000056090">
    <property type="component" value="Chromosome"/>
</dbReference>
<dbReference type="eggNOG" id="COG3132">
    <property type="taxonomic scope" value="Bacteria"/>
</dbReference>
<keyword evidence="4" id="KW-1185">Reference proteome</keyword>
<comment type="similarity">
    <text evidence="1">Belongs to the UPF0502 family.</text>
</comment>
<evidence type="ECO:0000313" key="4">
    <source>
        <dbReference type="Proteomes" id="UP000056090"/>
    </source>
</evidence>
<feature type="coiled-coil region" evidence="2">
    <location>
        <begin position="187"/>
        <end position="217"/>
    </location>
</feature>
<proteinExistence type="inferred from homology"/>
<dbReference type="Gene3D" id="1.10.10.10">
    <property type="entry name" value="Winged helix-like DNA-binding domain superfamily/Winged helix DNA-binding domain"/>
    <property type="match status" value="2"/>
</dbReference>
<dbReference type="AlphaFoldDB" id="A0A075P2K3"/>
<dbReference type="RefSeq" id="WP_044057331.1">
    <property type="nucleotide sequence ID" value="NZ_CBCSKJ010000003.1"/>
</dbReference>
<name>A0A075P2K3_9ALTE</name>
<dbReference type="Pfam" id="PF04337">
    <property type="entry name" value="DUF480"/>
    <property type="match status" value="1"/>
</dbReference>
<keyword evidence="2" id="KW-0175">Coiled coil</keyword>
<protein>
    <submittedName>
        <fullName evidence="3">Uncharacterized protein</fullName>
    </submittedName>
</protein>
<organism evidence="3 4">
    <name type="scientific">Alteromonas australica</name>
    <dbReference type="NCBI Taxonomy" id="589873"/>
    <lineage>
        <taxon>Bacteria</taxon>
        <taxon>Pseudomonadati</taxon>
        <taxon>Pseudomonadota</taxon>
        <taxon>Gammaproteobacteria</taxon>
        <taxon>Alteromonadales</taxon>
        <taxon>Alteromonadaceae</taxon>
        <taxon>Alteromonas/Salinimonas group</taxon>
        <taxon>Alteromonas</taxon>
    </lineage>
</organism>
<reference evidence="3 4" key="1">
    <citation type="submission" date="2014-06" db="EMBL/GenBank/DDBJ databases">
        <title>Genomes of Alteromonas australica, a world apart.</title>
        <authorList>
            <person name="Gonzaga A."/>
            <person name="Lopez-Perez M."/>
            <person name="Rodriguez-Valera F."/>
        </authorList>
    </citation>
    <scope>NUCLEOTIDE SEQUENCE [LARGE SCALE GENOMIC DNA]</scope>
    <source>
        <strain evidence="3 4">H 17</strain>
    </source>
</reference>
<dbReference type="InterPro" id="IPR036388">
    <property type="entry name" value="WH-like_DNA-bd_sf"/>
</dbReference>
<evidence type="ECO:0000313" key="3">
    <source>
        <dbReference type="EMBL" id="AIF99220.1"/>
    </source>
</evidence>
<dbReference type="InterPro" id="IPR007432">
    <property type="entry name" value="DUF480"/>
</dbReference>
<dbReference type="PANTHER" id="PTHR38768">
    <property type="entry name" value="UPF0502 PROTEIN YCEH"/>
    <property type="match status" value="1"/>
</dbReference>
<evidence type="ECO:0000256" key="2">
    <source>
        <dbReference type="SAM" id="Coils"/>
    </source>
</evidence>
<gene>
    <name evidence="3" type="ORF">EP13_11285</name>
</gene>
<dbReference type="EMBL" id="CP008849">
    <property type="protein sequence ID" value="AIF99220.1"/>
    <property type="molecule type" value="Genomic_DNA"/>
</dbReference>
<sequence length="218" mass="24226">MTITLTENEARVIGVLLEKSVTTPEQYPLSLNALTNGCNQKSNRLPVTQYSEDDIIQTLDSLKAKRLIQLESGFGSRVTKYAHRFCNTEFGDLKLSEFQQAIITELLLRGPQTPGELRGRCQRLAKFSDVGDVESTINSLIAYQPNPLICALPKEAGKREVRYRHLFSQPLTADETPSRAPDAAETIAELRESLSHVKSLVTDLEAKINALENAQNQA</sequence>
<accession>A0A075P2K3</accession>
<dbReference type="PANTHER" id="PTHR38768:SF1">
    <property type="entry name" value="UPF0502 PROTEIN YCEH"/>
    <property type="match status" value="1"/>
</dbReference>
<dbReference type="GeneID" id="78255488"/>